<evidence type="ECO:0000313" key="3">
    <source>
        <dbReference type="Proteomes" id="UP000664466"/>
    </source>
</evidence>
<dbReference type="Pfam" id="PF13749">
    <property type="entry name" value="HATPase_c_4"/>
    <property type="match status" value="1"/>
</dbReference>
<name>A0A8B0SGC1_9GAMM</name>
<dbReference type="AlphaFoldDB" id="A0A8B0SGC1"/>
<dbReference type="EMBL" id="JAFMPM010000008">
    <property type="protein sequence ID" value="MBO0614646.1"/>
    <property type="molecule type" value="Genomic_DNA"/>
</dbReference>
<organism evidence="2">
    <name type="scientific">Thiothrix fructosivorans</name>
    <dbReference type="NCBI Taxonomy" id="111770"/>
    <lineage>
        <taxon>Bacteria</taxon>
        <taxon>Pseudomonadati</taxon>
        <taxon>Pseudomonadota</taxon>
        <taxon>Gammaproteobacteria</taxon>
        <taxon>Thiotrichales</taxon>
        <taxon>Thiotrichaceae</taxon>
        <taxon>Thiothrix</taxon>
    </lineage>
</organism>
<dbReference type="Proteomes" id="UP000664466">
    <property type="component" value="Unassembled WGS sequence"/>
</dbReference>
<reference evidence="1 3" key="1">
    <citation type="submission" date="2021-03" db="EMBL/GenBank/DDBJ databases">
        <title>Draft genome and methylome analysis of Thiotrix fructosivoruns ATCC 49748.</title>
        <authorList>
            <person name="Fomenkov A."/>
            <person name="Grabovich M.Y."/>
            <person name="Roberts R.J."/>
        </authorList>
    </citation>
    <scope>NUCLEOTIDE SEQUENCE [LARGE SCALE GENOMIC DNA]</scope>
    <source>
        <strain evidence="1 3">ATCC 49748</strain>
    </source>
</reference>
<dbReference type="PANTHER" id="PTHR30595:SF6">
    <property type="entry name" value="SCHLAFEN ALBA-2 DOMAIN-CONTAINING PROTEIN"/>
    <property type="match status" value="1"/>
</dbReference>
<protein>
    <recommendedName>
        <fullName evidence="4">ATP-dependent DNA helicase RecG C-terminal domain-containing protein</fullName>
    </recommendedName>
</protein>
<evidence type="ECO:0000313" key="2">
    <source>
        <dbReference type="EMBL" id="QTX09470.1"/>
    </source>
</evidence>
<evidence type="ECO:0008006" key="4">
    <source>
        <dbReference type="Google" id="ProtNLM"/>
    </source>
</evidence>
<dbReference type="EMBL" id="CP072748">
    <property type="protein sequence ID" value="QTX09470.1"/>
    <property type="molecule type" value="Genomic_DNA"/>
</dbReference>
<dbReference type="PANTHER" id="PTHR30595">
    <property type="entry name" value="GLPR-RELATED TRANSCRIPTIONAL REPRESSOR"/>
    <property type="match status" value="1"/>
</dbReference>
<dbReference type="Gene3D" id="3.30.565.60">
    <property type="match status" value="1"/>
</dbReference>
<evidence type="ECO:0000313" key="1">
    <source>
        <dbReference type="EMBL" id="MBO0614646.1"/>
    </source>
</evidence>
<accession>A0A8B0SGC1</accession>
<reference evidence="2" key="2">
    <citation type="submission" date="2021-04" db="EMBL/GenBank/DDBJ databases">
        <title>Complete Genome and methylome analysis of Thiothrix fructosivorans ATCC 49748.</title>
        <authorList>
            <person name="Fomenkov A."/>
            <person name="Sun L."/>
            <person name="Vincze T."/>
            <person name="Grabovich M.Y."/>
            <person name="Roberts R.J."/>
        </authorList>
    </citation>
    <scope>NUCLEOTIDE SEQUENCE</scope>
    <source>
        <strain evidence="2">ATCC 49748</strain>
    </source>
</reference>
<sequence>MQAPEILERIQRGENSTTQFKQDMTDANRLADEFVAFCDKRRMSPEELRRLFAESHRLFADEEALDNSDITDLNAEAFYTFLDRDNHDVYEDLKLGKLELATVLQNLGLLRDTHLTLAGNLIFGKIPSRFSPSFYVDCVNFDGDDVDVDGFIAKSTVKGSVRQQYEGGMQFLQNNLRRVPLTTGFNAQMRLEIDESVLGELLVNALVHRDYYIQSSVKVFVFKTRLEIISPGKLPNSLTVEKIKSGLSVHRNPILNSVCKSVLPYSGYGSGIKRVLRLNPAVTFFNDLDKEEFRCVIPREAVTH</sequence>
<proteinExistence type="predicted"/>
<dbReference type="InterPro" id="IPR038475">
    <property type="entry name" value="RecG_C_sf"/>
</dbReference>
<keyword evidence="3" id="KW-1185">Reference proteome</keyword>
<gene>
    <name evidence="2" type="ORF">J1836_012630</name>
    <name evidence="1" type="ORF">J1836_17240</name>
</gene>
<dbReference type="RefSeq" id="WP_207252358.1">
    <property type="nucleotide sequence ID" value="NZ_JAFMPM010000008.1"/>
</dbReference>